<dbReference type="GO" id="GO:0016705">
    <property type="term" value="F:oxidoreductase activity, acting on paired donors, with incorporation or reduction of molecular oxygen"/>
    <property type="evidence" value="ECO:0007669"/>
    <property type="project" value="InterPro"/>
</dbReference>
<proteinExistence type="inferred from homology"/>
<dbReference type="AlphaFoldDB" id="A0AB33KE78"/>
<dbReference type="PROSITE" id="PS00086">
    <property type="entry name" value="CYTOCHROME_P450"/>
    <property type="match status" value="1"/>
</dbReference>
<dbReference type="Pfam" id="PF00067">
    <property type="entry name" value="p450"/>
    <property type="match status" value="1"/>
</dbReference>
<feature type="region of interest" description="Disordered" evidence="8">
    <location>
        <begin position="1"/>
        <end position="26"/>
    </location>
</feature>
<evidence type="ECO:0000313" key="9">
    <source>
        <dbReference type="EMBL" id="BFP53443.1"/>
    </source>
</evidence>
<evidence type="ECO:0000256" key="8">
    <source>
        <dbReference type="SAM" id="MobiDB-lite"/>
    </source>
</evidence>
<evidence type="ECO:0000256" key="6">
    <source>
        <dbReference type="ARBA" id="ARBA00023033"/>
    </source>
</evidence>
<comment type="similarity">
    <text evidence="1 7">Belongs to the cytochrome P450 family.</text>
</comment>
<dbReference type="PRINTS" id="PR00359">
    <property type="entry name" value="BP450"/>
</dbReference>
<dbReference type="PANTHER" id="PTHR46696:SF1">
    <property type="entry name" value="CYTOCHROME P450 YJIB-RELATED"/>
    <property type="match status" value="1"/>
</dbReference>
<dbReference type="FunFam" id="1.10.630.10:FF:000018">
    <property type="entry name" value="Cytochrome P450 monooxygenase"/>
    <property type="match status" value="1"/>
</dbReference>
<dbReference type="CDD" id="cd11029">
    <property type="entry name" value="CYP107-like"/>
    <property type="match status" value="1"/>
</dbReference>
<evidence type="ECO:0000256" key="4">
    <source>
        <dbReference type="ARBA" id="ARBA00023002"/>
    </source>
</evidence>
<organism evidence="9">
    <name type="scientific">Streptomyces sp. CMC78</name>
    <dbReference type="NCBI Taxonomy" id="3231512"/>
    <lineage>
        <taxon>Bacteria</taxon>
        <taxon>Bacillati</taxon>
        <taxon>Actinomycetota</taxon>
        <taxon>Actinomycetes</taxon>
        <taxon>Kitasatosporales</taxon>
        <taxon>Streptomycetaceae</taxon>
        <taxon>Streptomyces</taxon>
    </lineage>
</organism>
<sequence length="431" mass="47181">MSETPQAAGPPPFPGQPISGTGPGVWDPDFFQNPFPVYSWLRDNDPVRGITWPGPPGRAWMVTRYEDVHKGQADSRLRHDLTAFLAELGIPEPPAIGGDVARLLGRNLTLLDAPDHPRLRSVMSRFFTKKRIEGIRPRVETLTDGLLDTLAERAGDGPVDLIKDFAWKLPLTVVCELLGVPEEDHELFGYGTDASRDQGATGAYAEGAVIAVERLRALIGEKRARPGDDAFTAFVRALDAGEFLDEDEVIAQAMLFVVAGHETTVDLLGNGVHALLSAPDQLKQLTADPSLVTNAVEEVLRYYPPTDIVTPQYTAEPVTFGDVTVDRHEIVILSRASANRDPARYPDPDRFDITRNTAGHLAFGHGAHYCVGGMVARTEGRAVLGRIFDRFPDLRHAEGPESVRWKSNPVARGLVALPVELGEPRRPEPRP</sequence>
<evidence type="ECO:0000256" key="2">
    <source>
        <dbReference type="ARBA" id="ARBA00022617"/>
    </source>
</evidence>
<dbReference type="GO" id="GO:0004497">
    <property type="term" value="F:monooxygenase activity"/>
    <property type="evidence" value="ECO:0007669"/>
    <property type="project" value="UniProtKB-KW"/>
</dbReference>
<dbReference type="InterPro" id="IPR036396">
    <property type="entry name" value="Cyt_P450_sf"/>
</dbReference>
<keyword evidence="5 7" id="KW-0408">Iron</keyword>
<evidence type="ECO:0000256" key="3">
    <source>
        <dbReference type="ARBA" id="ARBA00022723"/>
    </source>
</evidence>
<dbReference type="InterPro" id="IPR001128">
    <property type="entry name" value="Cyt_P450"/>
</dbReference>
<dbReference type="SUPFAM" id="SSF48264">
    <property type="entry name" value="Cytochrome P450"/>
    <property type="match status" value="1"/>
</dbReference>
<keyword evidence="6 7" id="KW-0503">Monooxygenase</keyword>
<keyword evidence="4 7" id="KW-0560">Oxidoreductase</keyword>
<dbReference type="InterPro" id="IPR017972">
    <property type="entry name" value="Cyt_P450_CS"/>
</dbReference>
<evidence type="ECO:0000256" key="7">
    <source>
        <dbReference type="RuleBase" id="RU000461"/>
    </source>
</evidence>
<dbReference type="PRINTS" id="PR00385">
    <property type="entry name" value="P450"/>
</dbReference>
<dbReference type="PANTHER" id="PTHR46696">
    <property type="entry name" value="P450, PUTATIVE (EUROFUNG)-RELATED"/>
    <property type="match status" value="1"/>
</dbReference>
<dbReference type="RefSeq" id="WP_078611324.1">
    <property type="nucleotide sequence ID" value="NZ_AP035884.1"/>
</dbReference>
<dbReference type="GO" id="GO:0005506">
    <property type="term" value="F:iron ion binding"/>
    <property type="evidence" value="ECO:0007669"/>
    <property type="project" value="InterPro"/>
</dbReference>
<protein>
    <submittedName>
        <fullName evidence="9">Cytochrome P450</fullName>
    </submittedName>
</protein>
<accession>A0AB33KE78</accession>
<name>A0AB33KE78_9ACTN</name>
<dbReference type="KEGG" id="stcm:SCMC78_32500"/>
<evidence type="ECO:0000256" key="5">
    <source>
        <dbReference type="ARBA" id="ARBA00023004"/>
    </source>
</evidence>
<gene>
    <name evidence="9" type="ORF">SCMC78_32500</name>
</gene>
<keyword evidence="2 7" id="KW-0349">Heme</keyword>
<dbReference type="Gene3D" id="1.10.630.10">
    <property type="entry name" value="Cytochrome P450"/>
    <property type="match status" value="1"/>
</dbReference>
<keyword evidence="3 7" id="KW-0479">Metal-binding</keyword>
<reference evidence="9" key="1">
    <citation type="submission" date="2024-07" db="EMBL/GenBank/DDBJ databases">
        <title>Complete genome sequences of cellulolytic bacteria, Kitasatospora sp. CMC57 and Streptomyces sp. CMC78, isolated from Japanese agricultural soil.</title>
        <authorList>
            <person name="Hashimoto T."/>
            <person name="Ito M."/>
            <person name="Iwamoto M."/>
            <person name="Fukahori D."/>
            <person name="Shoda T."/>
            <person name="Sakoda M."/>
            <person name="Morohoshi T."/>
            <person name="Mitsuboshi M."/>
            <person name="Nishizawa T."/>
        </authorList>
    </citation>
    <scope>NUCLEOTIDE SEQUENCE</scope>
    <source>
        <strain evidence="9">CMC78</strain>
    </source>
</reference>
<dbReference type="GO" id="GO:0020037">
    <property type="term" value="F:heme binding"/>
    <property type="evidence" value="ECO:0007669"/>
    <property type="project" value="InterPro"/>
</dbReference>
<evidence type="ECO:0000256" key="1">
    <source>
        <dbReference type="ARBA" id="ARBA00010617"/>
    </source>
</evidence>
<dbReference type="EMBL" id="AP035884">
    <property type="protein sequence ID" value="BFP53443.1"/>
    <property type="molecule type" value="Genomic_DNA"/>
</dbReference>
<dbReference type="InterPro" id="IPR002397">
    <property type="entry name" value="Cyt_P450_B"/>
</dbReference>